<dbReference type="EMBL" id="QMFB01000016">
    <property type="protein sequence ID" value="RAV18613.1"/>
    <property type="molecule type" value="Genomic_DNA"/>
</dbReference>
<feature type="transmembrane region" description="Helical" evidence="1">
    <location>
        <begin position="12"/>
        <end position="36"/>
    </location>
</feature>
<reference evidence="2 3" key="1">
    <citation type="journal article" date="2009" name="Int. J. Syst. Evol. Microbiol.">
        <title>Paenibacillus contaminans sp. nov., isolated from a contaminated laboratory plate.</title>
        <authorList>
            <person name="Chou J.H."/>
            <person name="Lee J.H."/>
            <person name="Lin M.C."/>
            <person name="Chang P.S."/>
            <person name="Arun A.B."/>
            <person name="Young C.C."/>
            <person name="Chen W.M."/>
        </authorList>
    </citation>
    <scope>NUCLEOTIDE SEQUENCE [LARGE SCALE GENOMIC DNA]</scope>
    <source>
        <strain evidence="2 3">CKOBP-6</strain>
    </source>
</reference>
<comment type="caution">
    <text evidence="2">The sequence shown here is derived from an EMBL/GenBank/DDBJ whole genome shotgun (WGS) entry which is preliminary data.</text>
</comment>
<name>A0A329MIK8_9BACL</name>
<accession>A0A329MIK8</accession>
<dbReference type="Pfam" id="PF14004">
    <property type="entry name" value="DUF4227"/>
    <property type="match status" value="1"/>
</dbReference>
<keyword evidence="1" id="KW-0472">Membrane</keyword>
<evidence type="ECO:0000313" key="2">
    <source>
        <dbReference type="EMBL" id="RAV18613.1"/>
    </source>
</evidence>
<gene>
    <name evidence="2" type="ORF">DQG23_25255</name>
</gene>
<evidence type="ECO:0000256" key="1">
    <source>
        <dbReference type="SAM" id="Phobius"/>
    </source>
</evidence>
<keyword evidence="1" id="KW-1133">Transmembrane helix</keyword>
<proteinExistence type="predicted"/>
<dbReference type="OrthoDB" id="2691647at2"/>
<dbReference type="AlphaFoldDB" id="A0A329MIK8"/>
<keyword evidence="1" id="KW-0812">Transmembrane</keyword>
<sequence length="77" mass="9196">MIFSLRKGLQLFKYLLMFIVLTFFLYHIMTIVSGWMEPTHKYKQPAGRSVKVFGNEGVDDAHIPMKDRLMLFYWYGE</sequence>
<protein>
    <submittedName>
        <fullName evidence="2">DUF4227 domain-containing protein</fullName>
    </submittedName>
</protein>
<dbReference type="InterPro" id="IPR025321">
    <property type="entry name" value="DUF4227"/>
</dbReference>
<dbReference type="RefSeq" id="WP_113033802.1">
    <property type="nucleotide sequence ID" value="NZ_QMFB01000016.1"/>
</dbReference>
<evidence type="ECO:0000313" key="3">
    <source>
        <dbReference type="Proteomes" id="UP000250369"/>
    </source>
</evidence>
<keyword evidence="3" id="KW-1185">Reference proteome</keyword>
<dbReference type="Proteomes" id="UP000250369">
    <property type="component" value="Unassembled WGS sequence"/>
</dbReference>
<organism evidence="2 3">
    <name type="scientific">Paenibacillus contaminans</name>
    <dbReference type="NCBI Taxonomy" id="450362"/>
    <lineage>
        <taxon>Bacteria</taxon>
        <taxon>Bacillati</taxon>
        <taxon>Bacillota</taxon>
        <taxon>Bacilli</taxon>
        <taxon>Bacillales</taxon>
        <taxon>Paenibacillaceae</taxon>
        <taxon>Paenibacillus</taxon>
    </lineage>
</organism>